<protein>
    <submittedName>
        <fullName evidence="1">Uncharacterized protein</fullName>
    </submittedName>
</protein>
<dbReference type="PROSITE" id="PS51257">
    <property type="entry name" value="PROKAR_LIPOPROTEIN"/>
    <property type="match status" value="1"/>
</dbReference>
<name>A0A1I5BQ42_9MICO</name>
<keyword evidence="2" id="KW-1185">Reference proteome</keyword>
<dbReference type="AlphaFoldDB" id="A0A1I5BQ42"/>
<organism evidence="1 2">
    <name type="scientific">Mycetocola miduiensis</name>
    <dbReference type="NCBI Taxonomy" id="995034"/>
    <lineage>
        <taxon>Bacteria</taxon>
        <taxon>Bacillati</taxon>
        <taxon>Actinomycetota</taxon>
        <taxon>Actinomycetes</taxon>
        <taxon>Micrococcales</taxon>
        <taxon>Microbacteriaceae</taxon>
        <taxon>Mycetocola</taxon>
    </lineage>
</organism>
<dbReference type="Proteomes" id="UP000198867">
    <property type="component" value="Unassembled WGS sequence"/>
</dbReference>
<evidence type="ECO:0000313" key="2">
    <source>
        <dbReference type="Proteomes" id="UP000198867"/>
    </source>
</evidence>
<reference evidence="2" key="1">
    <citation type="submission" date="2016-10" db="EMBL/GenBank/DDBJ databases">
        <authorList>
            <person name="Varghese N."/>
            <person name="Submissions S."/>
        </authorList>
    </citation>
    <scope>NUCLEOTIDE SEQUENCE [LARGE SCALE GENOMIC DNA]</scope>
    <source>
        <strain evidence="2">CGMCC 1.11101</strain>
    </source>
</reference>
<gene>
    <name evidence="1" type="ORF">SAMN05216219_2019</name>
</gene>
<accession>A0A1I5BQ42</accession>
<proteinExistence type="predicted"/>
<sequence length="64" mass="6580">MGTDRRQRWWLGAVALLGLATTGCTGGGFVACPAIGYISTVRISLTGNAADVAGRRRPAGSTSR</sequence>
<dbReference type="EMBL" id="FOVM01000005">
    <property type="protein sequence ID" value="SFN76561.1"/>
    <property type="molecule type" value="Genomic_DNA"/>
</dbReference>
<evidence type="ECO:0000313" key="1">
    <source>
        <dbReference type="EMBL" id="SFN76561.1"/>
    </source>
</evidence>